<dbReference type="CDD" id="cd16295">
    <property type="entry name" value="TTHA0252-CPSF-like_MBL-fold"/>
    <property type="match status" value="1"/>
</dbReference>
<dbReference type="Gene3D" id="3.60.15.10">
    <property type="entry name" value="Ribonuclease Z/Hydroxyacylglutathione hydrolase-like"/>
    <property type="match status" value="1"/>
</dbReference>
<sequence length="469" mass="52429">MNPKIIHHGAKHGVTGSCHQLFIDGERSVLIDCGLFQGAETAPDGSAGADRLDIPFAVKDVGALVLTHVHIDHCGRLPWLLAAGFKGPIFCSEPSARLLPTVLADAFQISVTRDRMLVERYLQMVEARLRPLPYRHWHTLYRSADATCRVRLQRAGHILGSVYVEFELSGKAWPQRRRVLFSGDLGAPHAPLLPAPRPPWHADIVVLESTYGDRVHQDRRHRRERLREVIEQALEDGGSVIIPAFSIGRTQELLYEFEDILHRQRRKPGRHAARWEALKIYLDSPLAGRFTELYRELQPFWDDEAKARVRAGREPLNYEQLVAIDGHDAHLANVRRLALSAEPAIVIAASGMCAGGRVVNYLKAMLGDARHNVLFVGYQARGTPGNAIQTFGPRGGYVEFDGERITIRAGIHTLSGYSAHADRDDLTRFITRMRHLPGEVRLVHGEDEVRAAFATHLSRATAGKVRVLV</sequence>
<dbReference type="GO" id="GO:0004521">
    <property type="term" value="F:RNA endonuclease activity"/>
    <property type="evidence" value="ECO:0007669"/>
    <property type="project" value="TreeGrafter"/>
</dbReference>
<dbReference type="GO" id="GO:0016787">
    <property type="term" value="F:hydrolase activity"/>
    <property type="evidence" value="ECO:0007669"/>
    <property type="project" value="UniProtKB-KW"/>
</dbReference>
<organism evidence="4 5">
    <name type="scientific">Thauera terpenica 58Eu</name>
    <dbReference type="NCBI Taxonomy" id="1348657"/>
    <lineage>
        <taxon>Bacteria</taxon>
        <taxon>Pseudomonadati</taxon>
        <taxon>Pseudomonadota</taxon>
        <taxon>Betaproteobacteria</taxon>
        <taxon>Rhodocyclales</taxon>
        <taxon>Zoogloeaceae</taxon>
        <taxon>Thauera</taxon>
    </lineage>
</organism>
<dbReference type="AlphaFoldDB" id="S9ZER2"/>
<evidence type="ECO:0000256" key="1">
    <source>
        <dbReference type="ARBA" id="ARBA00022801"/>
    </source>
</evidence>
<dbReference type="Pfam" id="PF07521">
    <property type="entry name" value="RMMBL"/>
    <property type="match status" value="1"/>
</dbReference>
<dbReference type="InterPro" id="IPR001279">
    <property type="entry name" value="Metallo-B-lactamas"/>
</dbReference>
<protein>
    <submittedName>
        <fullName evidence="4">Metallo-beta-lactamase</fullName>
    </submittedName>
</protein>
<gene>
    <name evidence="4" type="ORF">M622_13920</name>
</gene>
<dbReference type="Pfam" id="PF00753">
    <property type="entry name" value="Lactamase_B"/>
    <property type="match status" value="1"/>
</dbReference>
<reference evidence="4 5" key="1">
    <citation type="submission" date="2013-06" db="EMBL/GenBank/DDBJ databases">
        <title>Draft genome sequence of Thauera terpenica.</title>
        <authorList>
            <person name="Liu B."/>
            <person name="Frostegard A.H."/>
            <person name="Shapleigh J.P."/>
        </authorList>
    </citation>
    <scope>NUCLEOTIDE SEQUENCE [LARGE SCALE GENOMIC DNA]</scope>
    <source>
        <strain evidence="4 5">58Eu</strain>
    </source>
</reference>
<dbReference type="STRING" id="1348657.M622_13920"/>
<dbReference type="eggNOG" id="COG1236">
    <property type="taxonomic scope" value="Bacteria"/>
</dbReference>
<dbReference type="Proteomes" id="UP000015455">
    <property type="component" value="Unassembled WGS sequence"/>
</dbReference>
<proteinExistence type="predicted"/>
<dbReference type="PANTHER" id="PTHR11203:SF37">
    <property type="entry name" value="INTEGRATOR COMPLEX SUBUNIT 11"/>
    <property type="match status" value="1"/>
</dbReference>
<dbReference type="PATRIC" id="fig|1348657.5.peg.1666"/>
<dbReference type="PANTHER" id="PTHR11203">
    <property type="entry name" value="CLEAVAGE AND POLYADENYLATION SPECIFICITY FACTOR FAMILY MEMBER"/>
    <property type="match status" value="1"/>
</dbReference>
<dbReference type="Pfam" id="PF10996">
    <property type="entry name" value="Beta-Casp"/>
    <property type="match status" value="1"/>
</dbReference>
<comment type="caution">
    <text evidence="4">The sequence shown here is derived from an EMBL/GenBank/DDBJ whole genome shotgun (WGS) entry which is preliminary data.</text>
</comment>
<keyword evidence="5" id="KW-1185">Reference proteome</keyword>
<dbReference type="InterPro" id="IPR022712">
    <property type="entry name" value="Beta_Casp"/>
</dbReference>
<dbReference type="Gene3D" id="3.40.50.10890">
    <property type="match status" value="1"/>
</dbReference>
<evidence type="ECO:0000313" key="4">
    <source>
        <dbReference type="EMBL" id="EPZ15850.1"/>
    </source>
</evidence>
<dbReference type="SMART" id="SM00849">
    <property type="entry name" value="Lactamase_B"/>
    <property type="match status" value="1"/>
</dbReference>
<evidence type="ECO:0000259" key="2">
    <source>
        <dbReference type="SMART" id="SM00849"/>
    </source>
</evidence>
<evidence type="ECO:0000313" key="5">
    <source>
        <dbReference type="Proteomes" id="UP000015455"/>
    </source>
</evidence>
<accession>S9ZER2</accession>
<feature type="domain" description="Beta-Casp" evidence="3">
    <location>
        <begin position="250"/>
        <end position="388"/>
    </location>
</feature>
<dbReference type="InterPro" id="IPR011108">
    <property type="entry name" value="RMMBL"/>
</dbReference>
<dbReference type="InterPro" id="IPR036866">
    <property type="entry name" value="RibonucZ/Hydroxyglut_hydro"/>
</dbReference>
<feature type="domain" description="Metallo-beta-lactamase" evidence="2">
    <location>
        <begin position="17"/>
        <end position="245"/>
    </location>
</feature>
<dbReference type="InterPro" id="IPR050698">
    <property type="entry name" value="MBL"/>
</dbReference>
<name>S9ZER2_9RHOO</name>
<dbReference type="SMART" id="SM01027">
    <property type="entry name" value="Beta-Casp"/>
    <property type="match status" value="1"/>
</dbReference>
<keyword evidence="1" id="KW-0378">Hydrolase</keyword>
<dbReference type="SUPFAM" id="SSF56281">
    <property type="entry name" value="Metallo-hydrolase/oxidoreductase"/>
    <property type="match status" value="1"/>
</dbReference>
<dbReference type="OrthoDB" id="9803916at2"/>
<dbReference type="EMBL" id="ATJV01000049">
    <property type="protein sequence ID" value="EPZ15850.1"/>
    <property type="molecule type" value="Genomic_DNA"/>
</dbReference>
<evidence type="ECO:0000259" key="3">
    <source>
        <dbReference type="SMART" id="SM01027"/>
    </source>
</evidence>
<dbReference type="RefSeq" id="WP_021249093.1">
    <property type="nucleotide sequence ID" value="NZ_ATJV01000049.1"/>
</dbReference>